<name>A0ABR1TQS6_9PEZI</name>
<feature type="compositionally biased region" description="Low complexity" evidence="1">
    <location>
        <begin position="732"/>
        <end position="762"/>
    </location>
</feature>
<evidence type="ECO:0000313" key="2">
    <source>
        <dbReference type="EMBL" id="KAK8048938.1"/>
    </source>
</evidence>
<evidence type="ECO:0000256" key="1">
    <source>
        <dbReference type="SAM" id="MobiDB-lite"/>
    </source>
</evidence>
<gene>
    <name evidence="2" type="ORF">PG994_010668</name>
</gene>
<dbReference type="Proteomes" id="UP001480595">
    <property type="component" value="Unassembled WGS sequence"/>
</dbReference>
<feature type="compositionally biased region" description="Basic and acidic residues" evidence="1">
    <location>
        <begin position="26"/>
        <end position="38"/>
    </location>
</feature>
<accession>A0ABR1TQS6</accession>
<feature type="compositionally biased region" description="Polar residues" evidence="1">
    <location>
        <begin position="539"/>
        <end position="551"/>
    </location>
</feature>
<feature type="compositionally biased region" description="Polar residues" evidence="1">
    <location>
        <begin position="910"/>
        <end position="920"/>
    </location>
</feature>
<sequence>MAWSAPKGRPKVFQTRLRTFVKTLRRSSDLRKSGETSEKASTIQNSKARDAAAELQPTRSQPELATTAPLELSLEQGPILKRASTSAPLELSQEQGLLSKRASTEASLREPYGWEAEEERQESSWAISGPVAPKTDDEKPGLSVRVSLRFEDPLGFTYSRNYDSSSTLRVTENLCQGLLRRIDHSCYELITRKDPNASTATKGRGQTKPKRFELTTQISQWGELWATRTYTSYQKDPVTAEAAKEVILSSNRMIGLFLKRHDPEFIWRIGPLHDDLRPLPETQKSPYRCGSIQSLNCVPRSEFIEKSQTFETTPGYKLDLSFTFLNRQGKSLGREPSRRRHVQEQHAQCRFNGGPCQHYLEEASEIALKVTNNFGPDFNHLARSIPSKLVLFEDGNAQDCTEFVDNLQKAIAEARDTADAAIIETNDLDFKIVELRGSGAASRLSLDRVQTGISAVLRGNAATVRYIAWKRGHLILDKTLVAREPKSPTRRWDTSSVTRSKVVNKLRRRVEQDIEMICKDTCSLGDVEGDPPSEPVESAQPTAEASASTAQPAVKNEEHSWPEIPPIGPRLAHAANSVVSGTDLDSSVISQQLSEVERPGSAVHSVTSMNSQSSKIYRDPKTGGRAFPLVPSASTYGVTEMLKQTDPETEDKEPSMPGTTSPTELPIDRVLQGSNSQHASKADSGSMSQQSNTHDGTFAGYHLERENVAPVAEPEDAGVPEAESEPARSTVSSQQSASAENSQQEGLGYQPSTVPSTPSLVSGNGQSPRNSLIVTTPQISGSMSSAELQFMLARRNSEGYAEEAEIPSESIEAEMQHKSIENTPEDASCTVRLVRPKRRPSPLQRDLFMLEASESGEPSSEDAIHTRNTPHPSEEGQNATSSEGTQIDKVGDHDLPIEVPQDANEVASGSVGTRRSNATLVPSPDRGLDAPSFKEITPDILLDPPQSQADSSKYGLNPLKTPSDAGFTFAGSDFAQTREELDFSASAFSSPWSTSTVPGGEYTTLPPPEMRYTNINGELHDVFDDDNEHAIAEDGQLSAPSSPALSTGTFSRPRNASSRTRGSFGSAGLLGLADSQHLLGGGLRRALAMNHSPRRNGSSPLALRTVDFFATQPRRSSMGRELQILKRPSLLNVDASQRPASSGRELETRFLQEGAASHRHHHHHHHDDGEDDGVDTEKPKADPETAMKRSLSSNVLQDFHVREVVKKEKKKKTLQDGARDKDTDTDEEGNEQRPGAGRPRSSSLMFLLAGATLASQMMRPS</sequence>
<protein>
    <submittedName>
        <fullName evidence="2">Pt repeat family protein</fullName>
    </submittedName>
</protein>
<feature type="compositionally biased region" description="Polar residues" evidence="1">
    <location>
        <begin position="866"/>
        <end position="885"/>
    </location>
</feature>
<feature type="compositionally biased region" description="Basic and acidic residues" evidence="1">
    <location>
        <begin position="1213"/>
        <end position="1222"/>
    </location>
</feature>
<feature type="region of interest" description="Disordered" evidence="1">
    <location>
        <begin position="522"/>
        <end position="569"/>
    </location>
</feature>
<organism evidence="2 3">
    <name type="scientific">Apiospora phragmitis</name>
    <dbReference type="NCBI Taxonomy" id="2905665"/>
    <lineage>
        <taxon>Eukaryota</taxon>
        <taxon>Fungi</taxon>
        <taxon>Dikarya</taxon>
        <taxon>Ascomycota</taxon>
        <taxon>Pezizomycotina</taxon>
        <taxon>Sordariomycetes</taxon>
        <taxon>Xylariomycetidae</taxon>
        <taxon>Amphisphaeriales</taxon>
        <taxon>Apiosporaceae</taxon>
        <taxon>Apiospora</taxon>
    </lineage>
</organism>
<keyword evidence="3" id="KW-1185">Reference proteome</keyword>
<dbReference type="GeneID" id="92095140"/>
<feature type="compositionally biased region" description="Polar residues" evidence="1">
    <location>
        <begin position="672"/>
        <end position="695"/>
    </location>
</feature>
<proteinExistence type="predicted"/>
<feature type="region of interest" description="Disordered" evidence="1">
    <location>
        <begin position="1154"/>
        <end position="1244"/>
    </location>
</feature>
<evidence type="ECO:0000313" key="3">
    <source>
        <dbReference type="Proteomes" id="UP001480595"/>
    </source>
</evidence>
<feature type="region of interest" description="Disordered" evidence="1">
    <location>
        <begin position="24"/>
        <end position="72"/>
    </location>
</feature>
<comment type="caution">
    <text evidence="2">The sequence shown here is derived from an EMBL/GenBank/DDBJ whole genome shotgun (WGS) entry which is preliminary data.</text>
</comment>
<feature type="region of interest" description="Disordered" evidence="1">
    <location>
        <begin position="814"/>
        <end position="931"/>
    </location>
</feature>
<feature type="compositionally biased region" description="Acidic residues" evidence="1">
    <location>
        <begin position="713"/>
        <end position="724"/>
    </location>
</feature>
<feature type="region of interest" description="Disordered" evidence="1">
    <location>
        <begin position="109"/>
        <end position="140"/>
    </location>
</feature>
<dbReference type="EMBL" id="JAQQWL010000011">
    <property type="protein sequence ID" value="KAK8048938.1"/>
    <property type="molecule type" value="Genomic_DNA"/>
</dbReference>
<feature type="region of interest" description="Disordered" evidence="1">
    <location>
        <begin position="592"/>
        <end position="781"/>
    </location>
</feature>
<feature type="compositionally biased region" description="Polar residues" evidence="1">
    <location>
        <begin position="604"/>
        <end position="615"/>
    </location>
</feature>
<reference evidence="2 3" key="1">
    <citation type="submission" date="2023-01" db="EMBL/GenBank/DDBJ databases">
        <title>Analysis of 21 Apiospora genomes using comparative genomics revels a genus with tremendous synthesis potential of carbohydrate active enzymes and secondary metabolites.</title>
        <authorList>
            <person name="Sorensen T."/>
        </authorList>
    </citation>
    <scope>NUCLEOTIDE SEQUENCE [LARGE SCALE GENOMIC DNA]</scope>
    <source>
        <strain evidence="2 3">CBS 135458</strain>
    </source>
</reference>
<dbReference type="RefSeq" id="XP_066711187.1">
    <property type="nucleotide sequence ID" value="XM_066862077.1"/>
</dbReference>
<feature type="compositionally biased region" description="Polar residues" evidence="1">
    <location>
        <begin position="1038"/>
        <end position="1061"/>
    </location>
</feature>
<feature type="compositionally biased region" description="Basic and acidic residues" evidence="1">
    <location>
        <begin position="1175"/>
        <end position="1187"/>
    </location>
</feature>
<feature type="compositionally biased region" description="Polar residues" evidence="1">
    <location>
        <begin position="763"/>
        <end position="781"/>
    </location>
</feature>
<feature type="region of interest" description="Disordered" evidence="1">
    <location>
        <begin position="1036"/>
        <end position="1062"/>
    </location>
</feature>